<dbReference type="EMBL" id="PVZC01000001">
    <property type="protein sequence ID" value="PRY01583.1"/>
    <property type="molecule type" value="Genomic_DNA"/>
</dbReference>
<accession>A0A2T0QCK4</accession>
<keyword evidence="2" id="KW-1185">Reference proteome</keyword>
<evidence type="ECO:0000313" key="2">
    <source>
        <dbReference type="Proteomes" id="UP000237846"/>
    </source>
</evidence>
<name>A0A2T0QCK4_9ACTN</name>
<proteinExistence type="predicted"/>
<dbReference type="Proteomes" id="UP000237846">
    <property type="component" value="Unassembled WGS sequence"/>
</dbReference>
<sequence length="107" mass="11418">MELADWTGRWVAQLAAPSAVAIGAGTDRVVLRDTATGSLAYTTPDDHGGHTVTQRGPLRLWDQVEGAIETWHAHGSPHQSAFGLTVTPAEERVWLGSPDSPGWPLPV</sequence>
<evidence type="ECO:0000313" key="1">
    <source>
        <dbReference type="EMBL" id="PRY01583.1"/>
    </source>
</evidence>
<protein>
    <submittedName>
        <fullName evidence="1">Uncharacterized protein</fullName>
    </submittedName>
</protein>
<organism evidence="1 2">
    <name type="scientific">Allonocardiopsis opalescens</name>
    <dbReference type="NCBI Taxonomy" id="1144618"/>
    <lineage>
        <taxon>Bacteria</taxon>
        <taxon>Bacillati</taxon>
        <taxon>Actinomycetota</taxon>
        <taxon>Actinomycetes</taxon>
        <taxon>Streptosporangiales</taxon>
        <taxon>Allonocardiopsis</taxon>
    </lineage>
</organism>
<gene>
    <name evidence="1" type="ORF">CLV72_101166</name>
</gene>
<comment type="caution">
    <text evidence="1">The sequence shown here is derived from an EMBL/GenBank/DDBJ whole genome shotgun (WGS) entry which is preliminary data.</text>
</comment>
<dbReference type="AlphaFoldDB" id="A0A2T0QCK4"/>
<reference evidence="1 2" key="1">
    <citation type="submission" date="2018-03" db="EMBL/GenBank/DDBJ databases">
        <title>Genomic Encyclopedia of Archaeal and Bacterial Type Strains, Phase II (KMG-II): from individual species to whole genera.</title>
        <authorList>
            <person name="Goeker M."/>
        </authorList>
    </citation>
    <scope>NUCLEOTIDE SEQUENCE [LARGE SCALE GENOMIC DNA]</scope>
    <source>
        <strain evidence="1 2">DSM 45601</strain>
    </source>
</reference>